<dbReference type="Gene3D" id="3.90.960.10">
    <property type="entry name" value="YbaK/aminoacyl-tRNA synthetase-associated domain"/>
    <property type="match status" value="1"/>
</dbReference>
<dbReference type="SUPFAM" id="SSF55826">
    <property type="entry name" value="YbaK/ProRS associated domain"/>
    <property type="match status" value="1"/>
</dbReference>
<dbReference type="PANTHER" id="PTHR30411">
    <property type="entry name" value="CYTOPLASMIC PROTEIN"/>
    <property type="match status" value="1"/>
</dbReference>
<dbReference type="PANTHER" id="PTHR30411:SF4">
    <property type="entry name" value="YBAK_AMINOACYL-TRNA SYNTHETASE-ASSOCIATED DOMAIN-CONTAINING PROTEIN"/>
    <property type="match status" value="1"/>
</dbReference>
<dbReference type="AlphaFoldDB" id="A0AAE0FWX2"/>
<evidence type="ECO:0000313" key="2">
    <source>
        <dbReference type="EMBL" id="KAK3267384.1"/>
    </source>
</evidence>
<comment type="caution">
    <text evidence="2">The sequence shown here is derived from an EMBL/GenBank/DDBJ whole genome shotgun (WGS) entry which is preliminary data.</text>
</comment>
<dbReference type="GO" id="GO:0002161">
    <property type="term" value="F:aminoacyl-tRNA deacylase activity"/>
    <property type="evidence" value="ECO:0007669"/>
    <property type="project" value="InterPro"/>
</dbReference>
<evidence type="ECO:0000313" key="3">
    <source>
        <dbReference type="Proteomes" id="UP001190700"/>
    </source>
</evidence>
<sequence>MSVSAGCRWELVEQRQKRVLESLAGYEARITEITSLLVTQTRGDRLKSRQNALIEIITRHQRALGIDVQVPRRKPLTYGHGSTEDFATTSKKVEDVLVSRGVETFALCRVPSDYYDQPLEYRQECINASSVHHLCKSMVMENTQAPDHVIDCSDPKLAKYYLVIVQYTAKLNQQKLQSFLHGLNNGTYGKKKFHMRLAPPEVSQELTGYVHGAVTPPGMLTDIPIILSQHIAEISPDFFWLGGGDTDLKLGMRAPEFVSAFKPFVCDCTY</sequence>
<organism evidence="2 3">
    <name type="scientific">Cymbomonas tetramitiformis</name>
    <dbReference type="NCBI Taxonomy" id="36881"/>
    <lineage>
        <taxon>Eukaryota</taxon>
        <taxon>Viridiplantae</taxon>
        <taxon>Chlorophyta</taxon>
        <taxon>Pyramimonadophyceae</taxon>
        <taxon>Pyramimonadales</taxon>
        <taxon>Pyramimonadaceae</taxon>
        <taxon>Cymbomonas</taxon>
    </lineage>
</organism>
<protein>
    <recommendedName>
        <fullName evidence="1">YbaK/aminoacyl-tRNA synthetase-associated domain-containing protein</fullName>
    </recommendedName>
</protein>
<dbReference type="InterPro" id="IPR036754">
    <property type="entry name" value="YbaK/aa-tRNA-synt-asso_dom_sf"/>
</dbReference>
<reference evidence="2 3" key="1">
    <citation type="journal article" date="2015" name="Genome Biol. Evol.">
        <title>Comparative Genomics of a Bacterivorous Green Alga Reveals Evolutionary Causalities and Consequences of Phago-Mixotrophic Mode of Nutrition.</title>
        <authorList>
            <person name="Burns J.A."/>
            <person name="Paasch A."/>
            <person name="Narechania A."/>
            <person name="Kim E."/>
        </authorList>
    </citation>
    <scope>NUCLEOTIDE SEQUENCE [LARGE SCALE GENOMIC DNA]</scope>
    <source>
        <strain evidence="2 3">PLY_AMNH</strain>
    </source>
</reference>
<dbReference type="InterPro" id="IPR007214">
    <property type="entry name" value="YbaK/aa-tRNA-synth-assoc-dom"/>
</dbReference>
<name>A0AAE0FWX2_9CHLO</name>
<dbReference type="EMBL" id="LGRX02012437">
    <property type="protein sequence ID" value="KAK3267384.1"/>
    <property type="molecule type" value="Genomic_DNA"/>
</dbReference>
<accession>A0AAE0FWX2</accession>
<gene>
    <name evidence="2" type="ORF">CYMTET_24054</name>
</gene>
<proteinExistence type="predicted"/>
<evidence type="ECO:0000259" key="1">
    <source>
        <dbReference type="Pfam" id="PF04073"/>
    </source>
</evidence>
<dbReference type="Pfam" id="PF04073">
    <property type="entry name" value="tRNA_edit"/>
    <property type="match status" value="1"/>
</dbReference>
<dbReference type="Proteomes" id="UP001190700">
    <property type="component" value="Unassembled WGS sequence"/>
</dbReference>
<feature type="domain" description="YbaK/aminoacyl-tRNA synthetase-associated" evidence="1">
    <location>
        <begin position="131"/>
        <end position="251"/>
    </location>
</feature>
<dbReference type="CDD" id="cd04332">
    <property type="entry name" value="YbaK_like"/>
    <property type="match status" value="1"/>
</dbReference>
<keyword evidence="3" id="KW-1185">Reference proteome</keyword>